<comment type="function">
    <text evidence="6">Accessory subunit of the DNA polymerase alpha complex (also known as the alpha DNA polymerase-primase complex) which plays an essential role in the initiation of DNA synthesis.</text>
</comment>
<dbReference type="InParanoid" id="Q75B71"/>
<dbReference type="PIRSF" id="PIRSF018300">
    <property type="entry name" value="DNA_pol_alph_2"/>
    <property type="match status" value="1"/>
</dbReference>
<protein>
    <recommendedName>
        <fullName evidence="3 6">DNA polymerase alpha subunit B</fullName>
    </recommendedName>
</protein>
<proteinExistence type="inferred from homology"/>
<accession>Q75B71</accession>
<dbReference type="AlphaFoldDB" id="Q75B71"/>
<evidence type="ECO:0000259" key="8">
    <source>
        <dbReference type="Pfam" id="PF04042"/>
    </source>
</evidence>
<dbReference type="GO" id="GO:0005658">
    <property type="term" value="C:alpha DNA polymerase:primase complex"/>
    <property type="evidence" value="ECO:0000318"/>
    <property type="project" value="GO_Central"/>
</dbReference>
<evidence type="ECO:0000256" key="2">
    <source>
        <dbReference type="ARBA" id="ARBA00007299"/>
    </source>
</evidence>
<dbReference type="GO" id="GO:0003887">
    <property type="term" value="F:DNA-directed DNA polymerase activity"/>
    <property type="evidence" value="ECO:0007669"/>
    <property type="project" value="EnsemblFungi"/>
</dbReference>
<dbReference type="InterPro" id="IPR016722">
    <property type="entry name" value="DNA_pol_alpha_bsu"/>
</dbReference>
<keyword evidence="5 6" id="KW-0539">Nucleus</keyword>
<organism evidence="10 11">
    <name type="scientific">Eremothecium gossypii (strain ATCC 10895 / CBS 109.51 / FGSC 9923 / NRRL Y-1056)</name>
    <name type="common">Yeast</name>
    <name type="synonym">Ashbya gossypii</name>
    <dbReference type="NCBI Taxonomy" id="284811"/>
    <lineage>
        <taxon>Eukaryota</taxon>
        <taxon>Fungi</taxon>
        <taxon>Dikarya</taxon>
        <taxon>Ascomycota</taxon>
        <taxon>Saccharomycotina</taxon>
        <taxon>Saccharomycetes</taxon>
        <taxon>Saccharomycetales</taxon>
        <taxon>Saccharomycetaceae</taxon>
        <taxon>Eremothecium</taxon>
    </lineage>
</organism>
<dbReference type="GO" id="GO:0005635">
    <property type="term" value="C:nuclear envelope"/>
    <property type="evidence" value="ECO:0007669"/>
    <property type="project" value="EnsemblFungi"/>
</dbReference>
<evidence type="ECO:0000256" key="7">
    <source>
        <dbReference type="SAM" id="MobiDB-lite"/>
    </source>
</evidence>
<dbReference type="GO" id="GO:0003677">
    <property type="term" value="F:DNA binding"/>
    <property type="evidence" value="ECO:0007669"/>
    <property type="project" value="InterPro"/>
</dbReference>
<dbReference type="OrthoDB" id="336885at2759"/>
<dbReference type="Pfam" id="PF04042">
    <property type="entry name" value="DNA_pol_E_B"/>
    <property type="match status" value="1"/>
</dbReference>
<evidence type="ECO:0000256" key="5">
    <source>
        <dbReference type="ARBA" id="ARBA00023242"/>
    </source>
</evidence>
<dbReference type="GeneID" id="4619932"/>
<dbReference type="InterPro" id="IPR054300">
    <property type="entry name" value="OB_DPOA2"/>
</dbReference>
<dbReference type="STRING" id="284811.Q75B71"/>
<sequence length="645" mass="71502">MVLKDELLARFGPEAKDETVVTTLESYMKLYALSIDELYIKWEQFAYHSLDGGVKLDANGLDNFKGFIQRQIEKANMAQGNAADVSHGAGHGSGAKLPRPLRATGGSSLFGYGSSPRSSNVRKMKLDVLHSDRDSPGPPSSPVGHTSVFSDAGPGFGTPTSAGDSRDTDKIVDTLNPDLPIADGADFDSDHQVRSIPFYDTKKYKYRTMRQRLLGAADVLDEQIEHFTSVVQKDLGISSAELGDPTIQSQSSIICVGRIVPDNPGDERINMESVSIETSRAAGIGRRIRLNLKSIKEYSLFPGQIVAMRGRNANGEFFKVEELLQFPYLNSPVSSAEEIQEAQLALDGGQMKVLVTSGPYTPSTSIDFNHLEEFILRVNEHIRPHVLIMFGPFLDVTHPLVETGQIPTFPNLKSQPRTLDELFTKILCPILRKINPRIQVVLIPSMRDAISRHTSYPQDSFSRKELQLPKNFKCYANPATFRVNELFFGCSNNDIFKDMKEVPNGPINLSKNRIDRVSEHILEQRRFYPAFPGGAKTRTIDDSKEHVSGADLEVPYLGLTEFIGGFIPDIVIIPSELKHFARVVKNVMVINPGAFVRARGSRGTYAQLSISAPDLEDGILTLVEGQENVYLHNAWKRTRIDILSA</sequence>
<evidence type="ECO:0000256" key="1">
    <source>
        <dbReference type="ARBA" id="ARBA00004123"/>
    </source>
</evidence>
<feature type="region of interest" description="Disordered" evidence="7">
    <location>
        <begin position="129"/>
        <end position="175"/>
    </location>
</feature>
<reference evidence="11" key="2">
    <citation type="journal article" date="2013" name="G3 (Bethesda)">
        <title>Genomes of Ashbya fungi isolated from insects reveal four mating-type loci, numerous translocations, lack of transposons, and distinct gene duplications.</title>
        <authorList>
            <person name="Dietrich F.S."/>
            <person name="Voegeli S."/>
            <person name="Kuo S."/>
            <person name="Philippsen P."/>
        </authorList>
    </citation>
    <scope>GENOME REANNOTATION</scope>
    <source>
        <strain evidence="11">ATCC 10895 / CBS 109.51 / FGSC 9923 / NRRL Y-1056</strain>
    </source>
</reference>
<evidence type="ECO:0000256" key="4">
    <source>
        <dbReference type="ARBA" id="ARBA00022705"/>
    </source>
</evidence>
<dbReference type="EMBL" id="AE016817">
    <property type="protein sequence ID" value="AAS51621.2"/>
    <property type="molecule type" value="Genomic_DNA"/>
</dbReference>
<dbReference type="GO" id="GO:0016233">
    <property type="term" value="P:telomere capping"/>
    <property type="evidence" value="ECO:0007669"/>
    <property type="project" value="EnsemblFungi"/>
</dbReference>
<dbReference type="InterPro" id="IPR007185">
    <property type="entry name" value="DNA_pol_a/d/e_bsu"/>
</dbReference>
<comment type="similarity">
    <text evidence="2 6">Belongs to the DNA polymerase alpha subunit B family.</text>
</comment>
<dbReference type="Proteomes" id="UP000000591">
    <property type="component" value="Chromosome IV"/>
</dbReference>
<feature type="domain" description="DNA polymerase alpha/delta/epsilon subunit B" evidence="8">
    <location>
        <begin position="353"/>
        <end position="581"/>
    </location>
</feature>
<dbReference type="PANTHER" id="PTHR23061:SF12">
    <property type="entry name" value="DNA POLYMERASE ALPHA SUBUNIT B"/>
    <property type="match status" value="1"/>
</dbReference>
<comment type="subcellular location">
    <subcellularLocation>
        <location evidence="1 6">Nucleus</location>
    </subcellularLocation>
</comment>
<dbReference type="Pfam" id="PF22062">
    <property type="entry name" value="OB_DPOA2"/>
    <property type="match status" value="1"/>
</dbReference>
<evidence type="ECO:0000313" key="10">
    <source>
        <dbReference type="EMBL" id="AAS51621.2"/>
    </source>
</evidence>
<gene>
    <name evidence="10" type="ORF">AGOS_ADL299C</name>
</gene>
<dbReference type="PANTHER" id="PTHR23061">
    <property type="entry name" value="DNA POLYMERASE 2 ALPHA 70 KDA SUBUNIT"/>
    <property type="match status" value="1"/>
</dbReference>
<dbReference type="FunCoup" id="Q75B71">
    <property type="interactions" value="441"/>
</dbReference>
<dbReference type="RefSeq" id="NP_983797.2">
    <property type="nucleotide sequence ID" value="NM_209150.2"/>
</dbReference>
<dbReference type="Gene3D" id="3.60.21.60">
    <property type="match status" value="2"/>
</dbReference>
<dbReference type="KEGG" id="ago:AGOS_ADL299C"/>
<dbReference type="GO" id="GO:0006270">
    <property type="term" value="P:DNA replication initiation"/>
    <property type="evidence" value="ECO:0000318"/>
    <property type="project" value="GO_Central"/>
</dbReference>
<dbReference type="eggNOG" id="KOG1625">
    <property type="taxonomic scope" value="Eukaryota"/>
</dbReference>
<name>Q75B71_EREGS</name>
<dbReference type="OMA" id="PFLDIEH"/>
<dbReference type="FunFam" id="3.60.21.60:FF:000005">
    <property type="entry name" value="DNA polymerase alpha subunit B"/>
    <property type="match status" value="1"/>
</dbReference>
<evidence type="ECO:0000256" key="3">
    <source>
        <dbReference type="ARBA" id="ARBA00018596"/>
    </source>
</evidence>
<keyword evidence="11" id="KW-1185">Reference proteome</keyword>
<evidence type="ECO:0000256" key="6">
    <source>
        <dbReference type="PIRNR" id="PIRNR018300"/>
    </source>
</evidence>
<feature type="domain" description="DNA polymerase alpha subunit B OB" evidence="9">
    <location>
        <begin position="218"/>
        <end position="325"/>
    </location>
</feature>
<evidence type="ECO:0000259" key="9">
    <source>
        <dbReference type="Pfam" id="PF22062"/>
    </source>
</evidence>
<evidence type="ECO:0000313" key="11">
    <source>
        <dbReference type="Proteomes" id="UP000000591"/>
    </source>
</evidence>
<dbReference type="HOGENOM" id="CLU_014923_1_0_1"/>
<keyword evidence="4 6" id="KW-0235">DNA replication</keyword>
<reference evidence="10 11" key="1">
    <citation type="journal article" date="2004" name="Science">
        <title>The Ashbya gossypii genome as a tool for mapping the ancient Saccharomyces cerevisiae genome.</title>
        <authorList>
            <person name="Dietrich F.S."/>
            <person name="Voegeli S."/>
            <person name="Brachat S."/>
            <person name="Lerch A."/>
            <person name="Gates K."/>
            <person name="Steiner S."/>
            <person name="Mohr C."/>
            <person name="Pohlmann R."/>
            <person name="Luedi P."/>
            <person name="Choi S."/>
            <person name="Wing R.A."/>
            <person name="Flavier A."/>
            <person name="Gaffney T.D."/>
            <person name="Philippsen P."/>
        </authorList>
    </citation>
    <scope>NUCLEOTIDE SEQUENCE [LARGE SCALE GENOMIC DNA]</scope>
    <source>
        <strain evidence="11">ATCC 10895 / CBS 109.51 / FGSC 9923 / NRRL Y-1056</strain>
    </source>
</reference>